<dbReference type="Gene3D" id="1.10.150.430">
    <property type="entry name" value="DUF3349, helical bundle"/>
    <property type="match status" value="1"/>
</dbReference>
<gene>
    <name evidence="1" type="ORF">AWC31_13965</name>
</gene>
<evidence type="ECO:0000313" key="1">
    <source>
        <dbReference type="EMBL" id="ORX18581.1"/>
    </source>
</evidence>
<comment type="caution">
    <text evidence="1">The sequence shown here is derived from an EMBL/GenBank/DDBJ whole genome shotgun (WGS) entry which is preliminary data.</text>
</comment>
<accession>A0A1X2FJE2</accession>
<dbReference type="InterPro" id="IPR021784">
    <property type="entry name" value="DUF3349"/>
</dbReference>
<proteinExistence type="predicted"/>
<organism evidence="1 2">
    <name type="scientific">Mycolicibacterium wolinskyi</name>
    <dbReference type="NCBI Taxonomy" id="59750"/>
    <lineage>
        <taxon>Bacteria</taxon>
        <taxon>Bacillati</taxon>
        <taxon>Actinomycetota</taxon>
        <taxon>Actinomycetes</taxon>
        <taxon>Mycobacteriales</taxon>
        <taxon>Mycobacteriaceae</taxon>
        <taxon>Mycolicibacterium</taxon>
    </lineage>
</organism>
<dbReference type="EMBL" id="LQQA01000005">
    <property type="protein sequence ID" value="ORX18581.1"/>
    <property type="molecule type" value="Genomic_DNA"/>
</dbReference>
<reference evidence="1 2" key="1">
    <citation type="submission" date="2016-01" db="EMBL/GenBank/DDBJ databases">
        <title>The new phylogeny of the genus Mycobacterium.</title>
        <authorList>
            <person name="Tarcisio F."/>
            <person name="Conor M."/>
            <person name="Antonella G."/>
            <person name="Elisabetta G."/>
            <person name="Giulia F.S."/>
            <person name="Sara T."/>
            <person name="Anna F."/>
            <person name="Clotilde B."/>
            <person name="Roberto B."/>
            <person name="Veronica D.S."/>
            <person name="Fabio R."/>
            <person name="Monica P."/>
            <person name="Olivier J."/>
            <person name="Enrico T."/>
            <person name="Nicola S."/>
        </authorList>
    </citation>
    <scope>NUCLEOTIDE SEQUENCE [LARGE SCALE GENOMIC DNA]</scope>
    <source>
        <strain evidence="1 2">ATCC 700010</strain>
    </source>
</reference>
<dbReference type="Proteomes" id="UP000193964">
    <property type="component" value="Unassembled WGS sequence"/>
</dbReference>
<dbReference type="AlphaFoldDB" id="A0A1X2FJE2"/>
<protein>
    <submittedName>
        <fullName evidence="1">Uncharacterized protein</fullName>
    </submittedName>
</protein>
<name>A0A1X2FJE2_9MYCO</name>
<dbReference type="Pfam" id="PF11829">
    <property type="entry name" value="DUF3349"/>
    <property type="match status" value="1"/>
</dbReference>
<sequence>MGSVPTQSGGRLRGAFAKAIGWLRTGYAEQAPTGHSPLIALCGPVTLSEGEIGRAVTMVGDGPASGADIDVAIAKVTNRLPTPHQRDAVNRALHRGRYRHS</sequence>
<dbReference type="InterPro" id="IPR044918">
    <property type="entry name" value="DUF3349_helical"/>
</dbReference>
<evidence type="ECO:0000313" key="2">
    <source>
        <dbReference type="Proteomes" id="UP000193964"/>
    </source>
</evidence>